<dbReference type="EMBL" id="RBAM01000079">
    <property type="protein sequence ID" value="RKN56423.1"/>
    <property type="molecule type" value="Genomic_DNA"/>
</dbReference>
<reference evidence="4 5" key="1">
    <citation type="journal article" date="2015" name="Antonie Van Leeuwenhoek">
        <title>Streptomyces klenkii sp. nov., isolated from deep marine sediment.</title>
        <authorList>
            <person name="Veyisoglu A."/>
            <person name="Sahin N."/>
        </authorList>
    </citation>
    <scope>NUCLEOTIDE SEQUENCE [LARGE SCALE GENOMIC DNA]</scope>
    <source>
        <strain evidence="4 5">KCTC 29202</strain>
    </source>
</reference>
<dbReference type="SUPFAM" id="SSF53335">
    <property type="entry name" value="S-adenosyl-L-methionine-dependent methyltransferases"/>
    <property type="match status" value="1"/>
</dbReference>
<keyword evidence="2" id="KW-0680">Restriction system</keyword>
<dbReference type="OrthoDB" id="9784823at2"/>
<dbReference type="InterPro" id="IPR029063">
    <property type="entry name" value="SAM-dependent_MTases_sf"/>
</dbReference>
<dbReference type="Gene3D" id="1.20.1260.30">
    <property type="match status" value="1"/>
</dbReference>
<comment type="similarity">
    <text evidence="1">Belongs to the N(4)/N(6)-methyltransferase family.</text>
</comment>
<dbReference type="GO" id="GO:0009307">
    <property type="term" value="P:DNA restriction-modification system"/>
    <property type="evidence" value="ECO:0007669"/>
    <property type="project" value="UniProtKB-KW"/>
</dbReference>
<organism evidence="4 5">
    <name type="scientific">Streptomyces klenkii</name>
    <dbReference type="NCBI Taxonomy" id="1420899"/>
    <lineage>
        <taxon>Bacteria</taxon>
        <taxon>Bacillati</taxon>
        <taxon>Actinomycetota</taxon>
        <taxon>Actinomycetes</taxon>
        <taxon>Kitasatosporales</taxon>
        <taxon>Streptomycetaceae</taxon>
        <taxon>Streptomyces</taxon>
    </lineage>
</organism>
<evidence type="ECO:0000256" key="1">
    <source>
        <dbReference type="ARBA" id="ARBA00006594"/>
    </source>
</evidence>
<sequence>MSRLTLPQLERHLFAAADVLRGSMEASAYKEYIFGMLFLKYASDQFES</sequence>
<evidence type="ECO:0000256" key="2">
    <source>
        <dbReference type="ARBA" id="ARBA00022747"/>
    </source>
</evidence>
<protein>
    <recommendedName>
        <fullName evidence="3">N6 adenine-specific DNA methyltransferase N-terminal domain-containing protein</fullName>
    </recommendedName>
</protein>
<dbReference type="AlphaFoldDB" id="A0A3B0A846"/>
<gene>
    <name evidence="4" type="ORF">D7231_34740</name>
</gene>
<dbReference type="InterPro" id="IPR022749">
    <property type="entry name" value="D12N6_MeTrfase_N"/>
</dbReference>
<accession>A0A3B0A846</accession>
<evidence type="ECO:0000259" key="3">
    <source>
        <dbReference type="Pfam" id="PF12161"/>
    </source>
</evidence>
<proteinExistence type="inferred from homology"/>
<name>A0A3B0A846_9ACTN</name>
<dbReference type="Proteomes" id="UP000270343">
    <property type="component" value="Unassembled WGS sequence"/>
</dbReference>
<dbReference type="InterPro" id="IPR038333">
    <property type="entry name" value="T1MK-like_N_sf"/>
</dbReference>
<dbReference type="RefSeq" id="WP_147449882.1">
    <property type="nucleotide sequence ID" value="NZ_RBAM01000079.1"/>
</dbReference>
<feature type="domain" description="N6 adenine-specific DNA methyltransferase N-terminal" evidence="3">
    <location>
        <begin position="9"/>
        <end position="47"/>
    </location>
</feature>
<comment type="caution">
    <text evidence="4">The sequence shown here is derived from an EMBL/GenBank/DDBJ whole genome shotgun (WGS) entry which is preliminary data.</text>
</comment>
<keyword evidence="5" id="KW-1185">Reference proteome</keyword>
<evidence type="ECO:0000313" key="5">
    <source>
        <dbReference type="Proteomes" id="UP000270343"/>
    </source>
</evidence>
<feature type="non-terminal residue" evidence="4">
    <location>
        <position position="48"/>
    </location>
</feature>
<evidence type="ECO:0000313" key="4">
    <source>
        <dbReference type="EMBL" id="RKN56423.1"/>
    </source>
</evidence>
<dbReference type="Pfam" id="PF12161">
    <property type="entry name" value="HsdM_N"/>
    <property type="match status" value="1"/>
</dbReference>